<dbReference type="Proteomes" id="UP000248314">
    <property type="component" value="Unassembled WGS sequence"/>
</dbReference>
<organism evidence="1 2">
    <name type="scientific">Hoylesella shahii DSM 15611 = JCM 12083</name>
    <dbReference type="NCBI Taxonomy" id="1122991"/>
    <lineage>
        <taxon>Bacteria</taxon>
        <taxon>Pseudomonadati</taxon>
        <taxon>Bacteroidota</taxon>
        <taxon>Bacteroidia</taxon>
        <taxon>Bacteroidales</taxon>
        <taxon>Prevotellaceae</taxon>
        <taxon>Hoylesella</taxon>
    </lineage>
</organism>
<dbReference type="RefSeq" id="WP_025817667.1">
    <property type="nucleotide sequence ID" value="NZ_BAIZ01000077.1"/>
</dbReference>
<name>A0A318HP99_9BACT</name>
<dbReference type="AlphaFoldDB" id="A0A318HP99"/>
<comment type="caution">
    <text evidence="1">The sequence shown here is derived from an EMBL/GenBank/DDBJ whole genome shotgun (WGS) entry which is preliminary data.</text>
</comment>
<keyword evidence="2" id="KW-1185">Reference proteome</keyword>
<dbReference type="STRING" id="1122991.GCA_000613445_00219"/>
<protein>
    <submittedName>
        <fullName evidence="1">CRISPR type III-associated protein (TIGR04423 family)</fullName>
    </submittedName>
</protein>
<dbReference type="NCBIfam" id="TIGR04423">
    <property type="entry name" value="casT3_TIGR04423"/>
    <property type="match status" value="1"/>
</dbReference>
<reference evidence="1 2" key="1">
    <citation type="submission" date="2018-05" db="EMBL/GenBank/DDBJ databases">
        <title>Genomic Encyclopedia of Type Strains, Phase I: the one thousand microbial genomes (KMG-I) project.</title>
        <authorList>
            <person name="Kyrpides N."/>
        </authorList>
    </citation>
    <scope>NUCLEOTIDE SEQUENCE [LARGE SCALE GENOMIC DNA]</scope>
    <source>
        <strain evidence="1 2">DSM 15611</strain>
    </source>
</reference>
<dbReference type="EMBL" id="QJJX01000061">
    <property type="protein sequence ID" value="PXX16638.1"/>
    <property type="molecule type" value="Genomic_DNA"/>
</dbReference>
<dbReference type="InterPro" id="IPR030955">
    <property type="entry name" value="CHP04423"/>
</dbReference>
<gene>
    <name evidence="1" type="ORF">EJ73_02744</name>
</gene>
<evidence type="ECO:0000313" key="1">
    <source>
        <dbReference type="EMBL" id="PXX16638.1"/>
    </source>
</evidence>
<sequence>MSKIEIKDIDFGLCYEGYLWMSNENKPRIFAPAAMIDRTLLEGLNPFVAEGYLYNKEQGVSISIKSLDGELCTHRFDVQESDFNSCEVTQVAYHSHRMDGKRLHFLRYWAAKPNEACLGMEVLTVEKMVFVGFKK</sequence>
<proteinExistence type="predicted"/>
<dbReference type="OrthoDB" id="1016205at2"/>
<evidence type="ECO:0000313" key="2">
    <source>
        <dbReference type="Proteomes" id="UP000248314"/>
    </source>
</evidence>
<accession>A0A318HP99</accession>